<dbReference type="RefSeq" id="XP_058304679.1">
    <property type="nucleotide sequence ID" value="XM_058457780.1"/>
</dbReference>
<organism evidence="2 3">
    <name type="scientific">Penicillium cinerascens</name>
    <dbReference type="NCBI Taxonomy" id="70096"/>
    <lineage>
        <taxon>Eukaryota</taxon>
        <taxon>Fungi</taxon>
        <taxon>Dikarya</taxon>
        <taxon>Ascomycota</taxon>
        <taxon>Pezizomycotina</taxon>
        <taxon>Eurotiomycetes</taxon>
        <taxon>Eurotiomycetidae</taxon>
        <taxon>Eurotiales</taxon>
        <taxon>Aspergillaceae</taxon>
        <taxon>Penicillium</taxon>
    </lineage>
</organism>
<gene>
    <name evidence="2" type="ORF">N7498_010724</name>
</gene>
<dbReference type="OrthoDB" id="4188313at2759"/>
<dbReference type="Proteomes" id="UP001150904">
    <property type="component" value="Unassembled WGS sequence"/>
</dbReference>
<dbReference type="EMBL" id="JAPQKR010000016">
    <property type="protein sequence ID" value="KAJ5191739.1"/>
    <property type="molecule type" value="Genomic_DNA"/>
</dbReference>
<feature type="region of interest" description="Disordered" evidence="1">
    <location>
        <begin position="395"/>
        <end position="440"/>
    </location>
</feature>
<feature type="region of interest" description="Disordered" evidence="1">
    <location>
        <begin position="174"/>
        <end position="244"/>
    </location>
</feature>
<feature type="compositionally biased region" description="Basic and acidic residues" evidence="1">
    <location>
        <begin position="1"/>
        <end position="10"/>
    </location>
</feature>
<sequence length="440" mass="49052">MERKLSEKATKMRQRFTFTRGSQRRHRASTMNSSGATSTPNSRPRSSTTPVSSNSTEIAWHNTDPSRHYDFTDEPGYFRPVSPFISRQEIEEDLEDEITHACTMLAHDVEQELSILQAFDTELRPNTGSGSMVQALSETHLNSLDQMSLVLPHGATENEFTACKPMHDSGVAFSGQSSGRCGQPGRNSLSGTGASAGAGRFYGRRTPPEEHCKRGRQRGRSVATDVTSLRSRSRSRASSIDMFPYSPPQPNALWSHEIAKDIPLSDELFSEPESSLGVEGMTWLRASDDIKRLYDASSPSQSAEHVGFTPAPLSGPGPRRFYSTRQLPSKKRFGPRELSYKVRGSRGSSLHGGLSVRSLSFDEERDFSFDNDSRDVHSAQAYNAQNFYSLVVTPDANAQPRHKRKRASQLFKRLAGLGKRRKDQESFRNRRMDRPMVAAA</sequence>
<reference evidence="2" key="1">
    <citation type="submission" date="2022-12" db="EMBL/GenBank/DDBJ databases">
        <authorList>
            <person name="Petersen C."/>
        </authorList>
    </citation>
    <scope>NUCLEOTIDE SEQUENCE</scope>
    <source>
        <strain evidence="2">IBT 15544</strain>
    </source>
</reference>
<protein>
    <submittedName>
        <fullName evidence="2">Uncharacterized protein</fullName>
    </submittedName>
</protein>
<feature type="region of interest" description="Disordered" evidence="1">
    <location>
        <begin position="298"/>
        <end position="324"/>
    </location>
</feature>
<feature type="compositionally biased region" description="Low complexity" evidence="1">
    <location>
        <begin position="188"/>
        <end position="199"/>
    </location>
</feature>
<feature type="compositionally biased region" description="Low complexity" evidence="1">
    <location>
        <begin position="37"/>
        <end position="56"/>
    </location>
</feature>
<feature type="region of interest" description="Disordered" evidence="1">
    <location>
        <begin position="1"/>
        <end position="66"/>
    </location>
</feature>
<name>A0A9W9M7M0_9EURO</name>
<feature type="compositionally biased region" description="Basic and acidic residues" evidence="1">
    <location>
        <begin position="422"/>
        <end position="434"/>
    </location>
</feature>
<accession>A0A9W9M7M0</accession>
<dbReference type="AlphaFoldDB" id="A0A9W9M7M0"/>
<evidence type="ECO:0000313" key="2">
    <source>
        <dbReference type="EMBL" id="KAJ5191739.1"/>
    </source>
</evidence>
<proteinExistence type="predicted"/>
<comment type="caution">
    <text evidence="2">The sequence shown here is derived from an EMBL/GenBank/DDBJ whole genome shotgun (WGS) entry which is preliminary data.</text>
</comment>
<keyword evidence="3" id="KW-1185">Reference proteome</keyword>
<dbReference type="GeneID" id="83185081"/>
<reference evidence="2" key="2">
    <citation type="journal article" date="2023" name="IMA Fungus">
        <title>Comparative genomic study of the Penicillium genus elucidates a diverse pangenome and 15 lateral gene transfer events.</title>
        <authorList>
            <person name="Petersen C."/>
            <person name="Sorensen T."/>
            <person name="Nielsen M.R."/>
            <person name="Sondergaard T.E."/>
            <person name="Sorensen J.L."/>
            <person name="Fitzpatrick D.A."/>
            <person name="Frisvad J.C."/>
            <person name="Nielsen K.L."/>
        </authorList>
    </citation>
    <scope>NUCLEOTIDE SEQUENCE</scope>
    <source>
        <strain evidence="2">IBT 15544</strain>
    </source>
</reference>
<evidence type="ECO:0000313" key="3">
    <source>
        <dbReference type="Proteomes" id="UP001150904"/>
    </source>
</evidence>
<evidence type="ECO:0000256" key="1">
    <source>
        <dbReference type="SAM" id="MobiDB-lite"/>
    </source>
</evidence>